<feature type="compositionally biased region" description="Polar residues" evidence="1">
    <location>
        <begin position="516"/>
        <end position="526"/>
    </location>
</feature>
<reference evidence="4" key="1">
    <citation type="submission" date="2016-10" db="EMBL/GenBank/DDBJ databases">
        <title>Sequence of Gallionella enrichment culture.</title>
        <authorList>
            <person name="Poehlein A."/>
            <person name="Muehling M."/>
            <person name="Daniel R."/>
        </authorList>
    </citation>
    <scope>NUCLEOTIDE SEQUENCE</scope>
</reference>
<feature type="domain" description="Cell envelope-related transcriptional attenuator" evidence="3">
    <location>
        <begin position="204"/>
        <end position="384"/>
    </location>
</feature>
<feature type="compositionally biased region" description="Low complexity" evidence="1">
    <location>
        <begin position="8"/>
        <end position="21"/>
    </location>
</feature>
<evidence type="ECO:0000313" key="4">
    <source>
        <dbReference type="EMBL" id="OIQ80805.1"/>
    </source>
</evidence>
<feature type="region of interest" description="Disordered" evidence="1">
    <location>
        <begin position="489"/>
        <end position="526"/>
    </location>
</feature>
<dbReference type="Gene3D" id="3.40.630.190">
    <property type="entry name" value="LCP protein"/>
    <property type="match status" value="1"/>
</dbReference>
<dbReference type="InterPro" id="IPR004474">
    <property type="entry name" value="LytR_CpsA_psr"/>
</dbReference>
<dbReference type="NCBIfam" id="TIGR00350">
    <property type="entry name" value="lytR_cpsA_psr"/>
    <property type="match status" value="1"/>
</dbReference>
<evidence type="ECO:0000256" key="2">
    <source>
        <dbReference type="SAM" id="Phobius"/>
    </source>
</evidence>
<evidence type="ECO:0000256" key="1">
    <source>
        <dbReference type="SAM" id="MobiDB-lite"/>
    </source>
</evidence>
<dbReference type="EMBL" id="MLJW01001010">
    <property type="protein sequence ID" value="OIQ80805.1"/>
    <property type="molecule type" value="Genomic_DNA"/>
</dbReference>
<dbReference type="Pfam" id="PF03816">
    <property type="entry name" value="LytR_cpsA_psr"/>
    <property type="match status" value="1"/>
</dbReference>
<gene>
    <name evidence="4" type="primary">lytR_5</name>
    <name evidence="4" type="ORF">GALL_374410</name>
</gene>
<dbReference type="InterPro" id="IPR050922">
    <property type="entry name" value="LytR/CpsA/Psr_CW_biosynth"/>
</dbReference>
<evidence type="ECO:0000259" key="3">
    <source>
        <dbReference type="Pfam" id="PF03816"/>
    </source>
</evidence>
<dbReference type="PANTHER" id="PTHR33392:SF6">
    <property type="entry name" value="POLYISOPRENYL-TEICHOIC ACID--PEPTIDOGLYCAN TEICHOIC ACID TRANSFERASE TAGU"/>
    <property type="match status" value="1"/>
</dbReference>
<protein>
    <submittedName>
        <fullName evidence="4">Transcriptional regulator LytR</fullName>
    </submittedName>
</protein>
<proteinExistence type="predicted"/>
<feature type="compositionally biased region" description="Low complexity" evidence="1">
    <location>
        <begin position="69"/>
        <end position="111"/>
    </location>
</feature>
<feature type="compositionally biased region" description="Low complexity" evidence="1">
    <location>
        <begin position="489"/>
        <end position="514"/>
    </location>
</feature>
<organism evidence="4">
    <name type="scientific">mine drainage metagenome</name>
    <dbReference type="NCBI Taxonomy" id="410659"/>
    <lineage>
        <taxon>unclassified sequences</taxon>
        <taxon>metagenomes</taxon>
        <taxon>ecological metagenomes</taxon>
    </lineage>
</organism>
<keyword evidence="2" id="KW-0472">Membrane</keyword>
<sequence>MNDDDTPPGRSGSRAPRGGPARRVDRTGRASARPTPPSFPPQDPTTSRAPRVDDGVTVVPGRTPPDQVPQSTPRAQARPAAPRAQTNPATPRVQARPATPRALPQAAAPRAPRAPRRRRKVVALVAGGAALVLGAGAAFAAYTYLDLSNGIHRSSIGAGVQQHTGATNILVMGLDSRLDENGNPLPANVYSALQAGNQSDGGYNTNVLMLLHIPANGGKAVGISIPRDDYVALAGHPDGTSMGKIKEAYGLTLDQKLRQLVDAGGISHADAYQQARAAARQAEVATVSTFLGGVAINHFIEVTMAAFYQVAVAVQPITVCLDEATSDPYSGANFRAGVQQISASQAVSFVRQRRDNAHPGLNFTDLDRERRQQAFIISLAYKLKQAGTFTNLGTLQTLIDTAKQNIALDSGFNLLSFAGQASKLAGGNISFTTLPITGFGVRNGQDVNVVNLDQVRAVTAQLLSDAPAAPPATSPGAVATGATSAAAASTRTAAGGAGGPAASSSAAQGLSAAPTPLQSTSIPCVK</sequence>
<name>A0A1J5QY30_9ZZZZ</name>
<feature type="compositionally biased region" description="Pro residues" evidence="1">
    <location>
        <begin position="34"/>
        <end position="43"/>
    </location>
</feature>
<comment type="caution">
    <text evidence="4">The sequence shown here is derived from an EMBL/GenBank/DDBJ whole genome shotgun (WGS) entry which is preliminary data.</text>
</comment>
<feature type="transmembrane region" description="Helical" evidence="2">
    <location>
        <begin position="121"/>
        <end position="145"/>
    </location>
</feature>
<feature type="region of interest" description="Disordered" evidence="1">
    <location>
        <begin position="1"/>
        <end position="116"/>
    </location>
</feature>
<keyword evidence="2" id="KW-0812">Transmembrane</keyword>
<keyword evidence="2" id="KW-1133">Transmembrane helix</keyword>
<dbReference type="AlphaFoldDB" id="A0A1J5QY30"/>
<accession>A0A1J5QY30</accession>
<dbReference type="PANTHER" id="PTHR33392">
    <property type="entry name" value="POLYISOPRENYL-TEICHOIC ACID--PEPTIDOGLYCAN TEICHOIC ACID TRANSFERASE TAGU"/>
    <property type="match status" value="1"/>
</dbReference>